<comment type="caution">
    <text evidence="3">The sequence shown here is derived from an EMBL/GenBank/DDBJ whole genome shotgun (WGS) entry which is preliminary data.</text>
</comment>
<dbReference type="CDD" id="cd04647">
    <property type="entry name" value="LbH_MAT_like"/>
    <property type="match status" value="1"/>
</dbReference>
<keyword evidence="2 3" id="KW-0808">Transferase</keyword>
<dbReference type="GO" id="GO:0005829">
    <property type="term" value="C:cytosol"/>
    <property type="evidence" value="ECO:0007669"/>
    <property type="project" value="TreeGrafter"/>
</dbReference>
<dbReference type="GO" id="GO:0008374">
    <property type="term" value="F:O-acyltransferase activity"/>
    <property type="evidence" value="ECO:0007669"/>
    <property type="project" value="TreeGrafter"/>
</dbReference>
<dbReference type="PANTHER" id="PTHR23416:SF23">
    <property type="entry name" value="ACETYLTRANSFERASE C18B11.09C-RELATED"/>
    <property type="match status" value="1"/>
</dbReference>
<gene>
    <name evidence="3" type="ORF">GAN59_11310</name>
</gene>
<sequence>MLRTIILWLLFIKYRIIHSNIHFKGWSVICSLSGGCIKIGRGTSLFSSFSSNMLGLYQRCIIVARYGGKIKIGTHCGISGSTIYAWESIEIGDYTRVGANCKIIDNDFHPVELEYRHQALNGQHTRRAPIVIGNDCFIGMNSIILKGTTLGNNVIVGAGSVVHGHFPDNVIIAGNPAKIVKYMKA</sequence>
<dbReference type="RefSeq" id="WP_321585205.1">
    <property type="nucleotide sequence ID" value="NZ_CAXTFL010000009.1"/>
</dbReference>
<dbReference type="PANTHER" id="PTHR23416">
    <property type="entry name" value="SIALIC ACID SYNTHASE-RELATED"/>
    <property type="match status" value="1"/>
</dbReference>
<organism evidence="3 4">
    <name type="scientific">Bacteroides thetaiotaomicron</name>
    <dbReference type="NCBI Taxonomy" id="818"/>
    <lineage>
        <taxon>Bacteria</taxon>
        <taxon>Pseudomonadati</taxon>
        <taxon>Bacteroidota</taxon>
        <taxon>Bacteroidia</taxon>
        <taxon>Bacteroidales</taxon>
        <taxon>Bacteroidaceae</taxon>
        <taxon>Bacteroides</taxon>
    </lineage>
</organism>
<proteinExistence type="inferred from homology"/>
<evidence type="ECO:0000313" key="3">
    <source>
        <dbReference type="EMBL" id="KAB4474091.1"/>
    </source>
</evidence>
<evidence type="ECO:0000256" key="2">
    <source>
        <dbReference type="ARBA" id="ARBA00022679"/>
    </source>
</evidence>
<dbReference type="Gene3D" id="2.160.10.10">
    <property type="entry name" value="Hexapeptide repeat proteins"/>
    <property type="match status" value="1"/>
</dbReference>
<dbReference type="AlphaFoldDB" id="A0A6I0SB56"/>
<dbReference type="InterPro" id="IPR011004">
    <property type="entry name" value="Trimer_LpxA-like_sf"/>
</dbReference>
<evidence type="ECO:0000313" key="4">
    <source>
        <dbReference type="Proteomes" id="UP000488521"/>
    </source>
</evidence>
<protein>
    <submittedName>
        <fullName evidence="3">Acyltransferase</fullName>
    </submittedName>
</protein>
<accession>A0A6I0SB56</accession>
<dbReference type="InterPro" id="IPR051159">
    <property type="entry name" value="Hexapeptide_acetyltransf"/>
</dbReference>
<comment type="similarity">
    <text evidence="1">Belongs to the transferase hexapeptide repeat family.</text>
</comment>
<dbReference type="SUPFAM" id="SSF51161">
    <property type="entry name" value="Trimeric LpxA-like enzymes"/>
    <property type="match status" value="1"/>
</dbReference>
<evidence type="ECO:0000256" key="1">
    <source>
        <dbReference type="ARBA" id="ARBA00007274"/>
    </source>
</evidence>
<reference evidence="3 4" key="1">
    <citation type="journal article" date="2019" name="Nat. Med.">
        <title>A library of human gut bacterial isolates paired with longitudinal multiomics data enables mechanistic microbiome research.</title>
        <authorList>
            <person name="Poyet M."/>
            <person name="Groussin M."/>
            <person name="Gibbons S.M."/>
            <person name="Avila-Pacheco J."/>
            <person name="Jiang X."/>
            <person name="Kearney S.M."/>
            <person name="Perrotta A.R."/>
            <person name="Berdy B."/>
            <person name="Zhao S."/>
            <person name="Lieberman T.D."/>
            <person name="Swanson P.K."/>
            <person name="Smith M."/>
            <person name="Roesemann S."/>
            <person name="Alexander J.E."/>
            <person name="Rich S.A."/>
            <person name="Livny J."/>
            <person name="Vlamakis H."/>
            <person name="Clish C."/>
            <person name="Bullock K."/>
            <person name="Deik A."/>
            <person name="Scott J."/>
            <person name="Pierce K.A."/>
            <person name="Xavier R.J."/>
            <person name="Alm E.J."/>
        </authorList>
    </citation>
    <scope>NUCLEOTIDE SEQUENCE [LARGE SCALE GENOMIC DNA]</scope>
    <source>
        <strain evidence="3 4">BIOML-A156</strain>
    </source>
</reference>
<keyword evidence="3" id="KW-0012">Acyltransferase</keyword>
<dbReference type="EMBL" id="WCRS01000006">
    <property type="protein sequence ID" value="KAB4474091.1"/>
    <property type="molecule type" value="Genomic_DNA"/>
</dbReference>
<dbReference type="Proteomes" id="UP000488521">
    <property type="component" value="Unassembled WGS sequence"/>
</dbReference>
<dbReference type="Pfam" id="PF14602">
    <property type="entry name" value="Hexapep_2"/>
    <property type="match status" value="1"/>
</dbReference>
<dbReference type="InterPro" id="IPR001451">
    <property type="entry name" value="Hexapep"/>
</dbReference>
<name>A0A6I0SB56_BACT4</name>